<dbReference type="InterPro" id="IPR018649">
    <property type="entry name" value="SHOCT"/>
</dbReference>
<name>A0A9X1UWT9_9FLAO</name>
<dbReference type="AlphaFoldDB" id="A0A9X1UWT9"/>
<dbReference type="Proteomes" id="UP001139344">
    <property type="component" value="Unassembled WGS sequence"/>
</dbReference>
<evidence type="ECO:0000313" key="4">
    <source>
        <dbReference type="Proteomes" id="UP001139344"/>
    </source>
</evidence>
<evidence type="ECO:0000259" key="2">
    <source>
        <dbReference type="Pfam" id="PF09851"/>
    </source>
</evidence>
<feature type="transmembrane region" description="Helical" evidence="1">
    <location>
        <begin position="13"/>
        <end position="33"/>
    </location>
</feature>
<organism evidence="3 4">
    <name type="scientific">Christiangramia crocea</name>
    <dbReference type="NCBI Taxonomy" id="2904124"/>
    <lineage>
        <taxon>Bacteria</taxon>
        <taxon>Pseudomonadati</taxon>
        <taxon>Bacteroidota</taxon>
        <taxon>Flavobacteriia</taxon>
        <taxon>Flavobacteriales</taxon>
        <taxon>Flavobacteriaceae</taxon>
        <taxon>Christiangramia</taxon>
    </lineage>
</organism>
<protein>
    <submittedName>
        <fullName evidence="3">SHOCT domain-containing protein</fullName>
    </submittedName>
</protein>
<dbReference type="RefSeq" id="WP_240098444.1">
    <property type="nucleotide sequence ID" value="NZ_JAJSON010000020.1"/>
</dbReference>
<comment type="caution">
    <text evidence="3">The sequence shown here is derived from an EMBL/GenBank/DDBJ whole genome shotgun (WGS) entry which is preliminary data.</text>
</comment>
<keyword evidence="4" id="KW-1185">Reference proteome</keyword>
<keyword evidence="1" id="KW-0472">Membrane</keyword>
<keyword evidence="1" id="KW-1133">Transmembrane helix</keyword>
<reference evidence="3" key="1">
    <citation type="submission" date="2021-12" db="EMBL/GenBank/DDBJ databases">
        <title>Description of Gramella crocea sp. nov., a new bacterium isolated from activated sludge.</title>
        <authorList>
            <person name="Zhang X."/>
        </authorList>
    </citation>
    <scope>NUCLEOTIDE SEQUENCE</scope>
    <source>
        <strain evidence="3">YB25</strain>
    </source>
</reference>
<accession>A0A9X1UWT9</accession>
<feature type="domain" description="SHOCT" evidence="2">
    <location>
        <begin position="43"/>
        <end position="68"/>
    </location>
</feature>
<gene>
    <name evidence="3" type="ORF">LU635_09275</name>
</gene>
<proteinExistence type="predicted"/>
<keyword evidence="1" id="KW-0812">Transmembrane</keyword>
<dbReference type="Pfam" id="PF09851">
    <property type="entry name" value="SHOCT"/>
    <property type="match status" value="1"/>
</dbReference>
<evidence type="ECO:0000313" key="3">
    <source>
        <dbReference type="EMBL" id="MCG9971825.1"/>
    </source>
</evidence>
<evidence type="ECO:0000256" key="1">
    <source>
        <dbReference type="SAM" id="Phobius"/>
    </source>
</evidence>
<sequence>MHYTDGHFWGMHFFWWIFWIVILIWVFILPYGIPPGKRKKEKPLEILKNRYAKGEISKKEYEEAKRTLKSKS</sequence>
<dbReference type="EMBL" id="JAJSON010000020">
    <property type="protein sequence ID" value="MCG9971825.1"/>
    <property type="molecule type" value="Genomic_DNA"/>
</dbReference>